<evidence type="ECO:0000256" key="6">
    <source>
        <dbReference type="ARBA" id="ARBA00022847"/>
    </source>
</evidence>
<comment type="subcellular location">
    <subcellularLocation>
        <location evidence="1 9">Cell membrane</location>
        <topology evidence="1 9">Multi-pass membrane protein</topology>
    </subcellularLocation>
</comment>
<feature type="transmembrane region" description="Helical" evidence="9">
    <location>
        <begin position="247"/>
        <end position="270"/>
    </location>
</feature>
<dbReference type="FunFam" id="1.20.1740.10:FF:000004">
    <property type="entry name" value="Sodium:alanine symporter family protein"/>
    <property type="match status" value="1"/>
</dbReference>
<evidence type="ECO:0000256" key="9">
    <source>
        <dbReference type="RuleBase" id="RU363064"/>
    </source>
</evidence>
<dbReference type="Gene3D" id="1.20.1740.10">
    <property type="entry name" value="Amino acid/polyamine transporter I"/>
    <property type="match status" value="1"/>
</dbReference>
<dbReference type="PANTHER" id="PTHR30330">
    <property type="entry name" value="AGSS FAMILY TRANSPORTER, SODIUM-ALANINE"/>
    <property type="match status" value="1"/>
</dbReference>
<feature type="transmembrane region" description="Helical" evidence="9">
    <location>
        <begin position="305"/>
        <end position="327"/>
    </location>
</feature>
<evidence type="ECO:0000256" key="2">
    <source>
        <dbReference type="ARBA" id="ARBA00009261"/>
    </source>
</evidence>
<feature type="transmembrane region" description="Helical" evidence="9">
    <location>
        <begin position="183"/>
        <end position="204"/>
    </location>
</feature>
<protein>
    <submittedName>
        <fullName evidence="10">Alanine:cation symporter family protein</fullName>
    </submittedName>
</protein>
<accession>A0A3R6K4F6</accession>
<keyword evidence="7 9" id="KW-1133">Transmembrane helix</keyword>
<feature type="transmembrane region" description="Helical" evidence="9">
    <location>
        <begin position="389"/>
        <end position="407"/>
    </location>
</feature>
<reference evidence="10 11" key="1">
    <citation type="submission" date="2018-08" db="EMBL/GenBank/DDBJ databases">
        <title>A genome reference for cultivated species of the human gut microbiota.</title>
        <authorList>
            <person name="Zou Y."/>
            <person name="Xue W."/>
            <person name="Luo G."/>
        </authorList>
    </citation>
    <scope>NUCLEOTIDE SEQUENCE [LARGE SCALE GENOMIC DNA]</scope>
    <source>
        <strain evidence="10 11">AM23-3</strain>
    </source>
</reference>
<keyword evidence="4 9" id="KW-1003">Cell membrane</keyword>
<dbReference type="PROSITE" id="PS00873">
    <property type="entry name" value="NA_ALANINE_SYMP"/>
    <property type="match status" value="1"/>
</dbReference>
<comment type="caution">
    <text evidence="10">The sequence shown here is derived from an EMBL/GenBank/DDBJ whole genome shotgun (WGS) entry which is preliminary data.</text>
</comment>
<dbReference type="NCBIfam" id="TIGR00835">
    <property type="entry name" value="agcS"/>
    <property type="match status" value="1"/>
</dbReference>
<keyword evidence="5 9" id="KW-0812">Transmembrane</keyword>
<feature type="transmembrane region" description="Helical" evidence="9">
    <location>
        <begin position="99"/>
        <end position="119"/>
    </location>
</feature>
<dbReference type="EMBL" id="QRHO01000001">
    <property type="protein sequence ID" value="RHF85775.1"/>
    <property type="molecule type" value="Genomic_DNA"/>
</dbReference>
<feature type="transmembrane region" description="Helical" evidence="9">
    <location>
        <begin position="70"/>
        <end position="93"/>
    </location>
</feature>
<evidence type="ECO:0000256" key="4">
    <source>
        <dbReference type="ARBA" id="ARBA00022475"/>
    </source>
</evidence>
<feature type="transmembrane region" description="Helical" evidence="9">
    <location>
        <begin position="419"/>
        <end position="438"/>
    </location>
</feature>
<evidence type="ECO:0000256" key="8">
    <source>
        <dbReference type="ARBA" id="ARBA00023136"/>
    </source>
</evidence>
<organism evidence="10 11">
    <name type="scientific">Coprococcus comes</name>
    <dbReference type="NCBI Taxonomy" id="410072"/>
    <lineage>
        <taxon>Bacteria</taxon>
        <taxon>Bacillati</taxon>
        <taxon>Bacillota</taxon>
        <taxon>Clostridia</taxon>
        <taxon>Lachnospirales</taxon>
        <taxon>Lachnospiraceae</taxon>
        <taxon>Coprococcus</taxon>
    </lineage>
</organism>
<keyword evidence="8 9" id="KW-0472">Membrane</keyword>
<evidence type="ECO:0000256" key="3">
    <source>
        <dbReference type="ARBA" id="ARBA00022448"/>
    </source>
</evidence>
<evidence type="ECO:0000256" key="5">
    <source>
        <dbReference type="ARBA" id="ARBA00022692"/>
    </source>
</evidence>
<feature type="transmembrane region" description="Helical" evidence="9">
    <location>
        <begin position="13"/>
        <end position="32"/>
    </location>
</feature>
<dbReference type="RefSeq" id="WP_118198302.1">
    <property type="nucleotide sequence ID" value="NZ_QRHO01000001.1"/>
</dbReference>
<keyword evidence="6 9" id="KW-0769">Symport</keyword>
<feature type="transmembrane region" description="Helical" evidence="9">
    <location>
        <begin position="151"/>
        <end position="171"/>
    </location>
</feature>
<dbReference type="GO" id="GO:0005283">
    <property type="term" value="F:amino acid:sodium symporter activity"/>
    <property type="evidence" value="ECO:0007669"/>
    <property type="project" value="InterPro"/>
</dbReference>
<name>A0A3R6K4F6_9FIRM</name>
<dbReference type="Pfam" id="PF01235">
    <property type="entry name" value="Na_Ala_symp"/>
    <property type="match status" value="1"/>
</dbReference>
<keyword evidence="3 9" id="KW-0813">Transport</keyword>
<gene>
    <name evidence="10" type="ORF">DW656_00425</name>
</gene>
<feature type="transmembrane region" description="Helical" evidence="9">
    <location>
        <begin position="356"/>
        <end position="377"/>
    </location>
</feature>
<dbReference type="InterPro" id="IPR001463">
    <property type="entry name" value="Na/Ala_symport"/>
</dbReference>
<dbReference type="Proteomes" id="UP000284579">
    <property type="component" value="Unassembled WGS sequence"/>
</dbReference>
<evidence type="ECO:0000313" key="10">
    <source>
        <dbReference type="EMBL" id="RHF85775.1"/>
    </source>
</evidence>
<feature type="transmembrane region" description="Helical" evidence="9">
    <location>
        <begin position="216"/>
        <end position="235"/>
    </location>
</feature>
<proteinExistence type="inferred from homology"/>
<dbReference type="AlphaFoldDB" id="A0A3R6K4F6"/>
<dbReference type="PRINTS" id="PR00175">
    <property type="entry name" value="NAALASMPORT"/>
</dbReference>
<evidence type="ECO:0000313" key="11">
    <source>
        <dbReference type="Proteomes" id="UP000284579"/>
    </source>
</evidence>
<dbReference type="GO" id="GO:0005886">
    <property type="term" value="C:plasma membrane"/>
    <property type="evidence" value="ECO:0007669"/>
    <property type="project" value="UniProtKB-SubCell"/>
</dbReference>
<dbReference type="PANTHER" id="PTHR30330:SF14">
    <property type="entry name" value="SODIUM_AMINO ACID (ALANINE) SYMPORTER"/>
    <property type="match status" value="1"/>
</dbReference>
<sequence>MSINDLVLKVNDVLTGSVLIIALVGIGLLFTFKLGFIQIRGFKDGWNRTFGGLFSKKGDAGKDGMSSFQALATAIAAQVGTGNIAGAATAIAVGGPGAIFWMWISAFLGMSTIFAEAVMAQKFKQVSDDGTVTGGPVYYIRAAFKGTFGKVLAAIFAVLIIFALGFMGNAVQSNSIAASWNTAFGIPKIAMGIFVAVVSLFVFTGGMKRIAKVTELIVPIMAAFYILGSLIVIFANVTAIPAAFHDIIIGAFKPAAVAGGAMGATLKLAVQKGVARGLFSNEAGMGSTPHAHAVAKVNHPVEQGFVAMIGVFIDTFVILNLTALVIITTGSRTSGFTGAELSQYAFSTLYGKFGEIFIAICMLFFAFSTIIGWYFFGEANIRYLFGAKAVKIYSIIVCICVVLGSLQEVELVWNMADCFNSMMVIPNAIALVALSGLVKKTHDDYYNNFLPNQKKGK</sequence>
<evidence type="ECO:0000256" key="1">
    <source>
        <dbReference type="ARBA" id="ARBA00004651"/>
    </source>
</evidence>
<evidence type="ECO:0000256" key="7">
    <source>
        <dbReference type="ARBA" id="ARBA00022989"/>
    </source>
</evidence>
<comment type="similarity">
    <text evidence="2 9">Belongs to the alanine or glycine:cation symporter (AGCS) (TC 2.A.25) family.</text>
</comment>